<keyword evidence="2" id="KW-0067">ATP-binding</keyword>
<dbReference type="InterPro" id="IPR027417">
    <property type="entry name" value="P-loop_NTPase"/>
</dbReference>
<dbReference type="GO" id="GO:0005524">
    <property type="term" value="F:ATP binding"/>
    <property type="evidence" value="ECO:0007669"/>
    <property type="project" value="UniProtKB-KW"/>
</dbReference>
<dbReference type="Gene3D" id="3.80.10.10">
    <property type="entry name" value="Ribonuclease Inhibitor"/>
    <property type="match status" value="2"/>
</dbReference>
<evidence type="ECO:0000259" key="3">
    <source>
        <dbReference type="PROSITE" id="PS50837"/>
    </source>
</evidence>
<dbReference type="Gene3D" id="3.40.50.300">
    <property type="entry name" value="P-loop containing nucleotide triphosphate hydrolases"/>
    <property type="match status" value="1"/>
</dbReference>
<reference evidence="4 5" key="1">
    <citation type="submission" date="2019-07" db="EMBL/GenBank/DDBJ databases">
        <title>Whole genome shotgun sequence of Deinococcus cellulosilyticus NBRC 106333.</title>
        <authorList>
            <person name="Hosoyama A."/>
            <person name="Uohara A."/>
            <person name="Ohji S."/>
            <person name="Ichikawa N."/>
        </authorList>
    </citation>
    <scope>NUCLEOTIDE SEQUENCE [LARGE SCALE GENOMIC DNA]</scope>
    <source>
        <strain evidence="4 5">NBRC 106333</strain>
    </source>
</reference>
<protein>
    <recommendedName>
        <fullName evidence="3">NACHT domain-containing protein</fullName>
    </recommendedName>
</protein>
<dbReference type="Pfam" id="PF05729">
    <property type="entry name" value="NACHT"/>
    <property type="match status" value="1"/>
</dbReference>
<dbReference type="PANTHER" id="PTHR46844">
    <property type="entry name" value="SLR5058 PROTEIN"/>
    <property type="match status" value="1"/>
</dbReference>
<dbReference type="InterPro" id="IPR032675">
    <property type="entry name" value="LRR_dom_sf"/>
</dbReference>
<dbReference type="PANTHER" id="PTHR46844:SF1">
    <property type="entry name" value="SLR5058 PROTEIN"/>
    <property type="match status" value="1"/>
</dbReference>
<keyword evidence="5" id="KW-1185">Reference proteome</keyword>
<organism evidence="4 5">
    <name type="scientific">Deinococcus cellulosilyticus (strain DSM 18568 / NBRC 106333 / KACC 11606 / 5516J-15)</name>
    <dbReference type="NCBI Taxonomy" id="1223518"/>
    <lineage>
        <taxon>Bacteria</taxon>
        <taxon>Thermotogati</taxon>
        <taxon>Deinococcota</taxon>
        <taxon>Deinococci</taxon>
        <taxon>Deinococcales</taxon>
        <taxon>Deinococcaceae</taxon>
        <taxon>Deinococcus</taxon>
    </lineage>
</organism>
<evidence type="ECO:0000313" key="5">
    <source>
        <dbReference type="Proteomes" id="UP000321306"/>
    </source>
</evidence>
<accession>A0A511NC50</accession>
<proteinExistence type="predicted"/>
<dbReference type="SUPFAM" id="SSF52540">
    <property type="entry name" value="P-loop containing nucleoside triphosphate hydrolases"/>
    <property type="match status" value="1"/>
</dbReference>
<dbReference type="AlphaFoldDB" id="A0A511NC50"/>
<evidence type="ECO:0000313" key="4">
    <source>
        <dbReference type="EMBL" id="GEM50146.1"/>
    </source>
</evidence>
<dbReference type="RefSeq" id="WP_146892080.1">
    <property type="nucleotide sequence ID" value="NZ_BJXB01000061.1"/>
</dbReference>
<dbReference type="Proteomes" id="UP000321306">
    <property type="component" value="Unassembled WGS sequence"/>
</dbReference>
<comment type="caution">
    <text evidence="4">The sequence shown here is derived from an EMBL/GenBank/DDBJ whole genome shotgun (WGS) entry which is preliminary data.</text>
</comment>
<name>A0A511NC50_DEIC1</name>
<dbReference type="InterPro" id="IPR007111">
    <property type="entry name" value="NACHT_NTPase"/>
</dbReference>
<feature type="domain" description="NACHT" evidence="3">
    <location>
        <begin position="293"/>
        <end position="507"/>
    </location>
</feature>
<dbReference type="OrthoDB" id="134770at2"/>
<dbReference type="EMBL" id="BJXB01000061">
    <property type="protein sequence ID" value="GEM50146.1"/>
    <property type="molecule type" value="Genomic_DNA"/>
</dbReference>
<evidence type="ECO:0000256" key="2">
    <source>
        <dbReference type="ARBA" id="ARBA00022840"/>
    </source>
</evidence>
<sequence length="1277" mass="147996">MSRNKNLRLIAKCITGAAFSFLGKDLAEFVKNPIDTALESFIDEVFLEKNTEDSEIIREWSLQVTKKIFRELDNYIKNRVELTEDQISRALDITREVFSSCFNPQMWIDTALDAELIKRSLKLGLSYIDIGDEEIESFMNLIIESSSDLVVEFIKSMPEFPIMSAEAILNNFHEMDKRIGETERQIAKVFSMLSVSDTSNDDFEYKYRKQIERKINIPDDFGISHLDHYSKNYQIKVAYLSLYMQNHGRFWDKQKLESILNLYKYGKFDELEGHINNIKSESRRVHETLPSLKRVLIRGEAGSGKSTLLKWIAIYCALGRFPVEYDQMQEWASYLPIILRLRDWSESKPAFDLNDLNSYTYLAGKDFPLPKVGWLREQFESGRVILMIDGVDEVPIDRRESVKNRIGDIITEFPDIIVLVTSRTTAVEVAWLEVFGFNDAVLLPMVKPDIIDFIRNWHLAVAEFELPIDIKNNIKDIENTLIYNIENRRELRELAQNPLLCAALCALNFSNPRAGLPKNRLELYHTFTTMFVYKRDQDRNISTSVFEGNQAYNIIKKVAKTMLSYSGSKNPEFVMDIAQFEEKIDAEWARERKNYQIDDASRIVSDLVERSGLLRITSGGSIEFTHRTLAEYLAAQEYVSSGESLLLLEQLGNDLWSETIKFALWYSKNHNSRNHETMLKAICEFTKRFFYDKDSHRFLVSCLEGDITRNREVSDAIDTAYRALIPVGRYSDINNLVRGGPDCLPYLKYNDSWDENAIEWGVRTAFEFSRYEKFHEIKESYKEIVFPLDQSDISEFFRYPTLTEVIDILLENDELDILKSIIHSLEPGMSLYTRFWDKYLDIFLDLIKKCNQIAIYGYIDFDKFKNTNLRNISALGIYHMRDQQDIDGIDVFPALKKLTIQNVGGLIDIKGIGKLASLEYLGLRELDKIVDINCSPKLQNIKSLSMTRLTNLKKIDSFMDFSKLELLRIHSCYSLENFDFIRECVALKYLDIGFLPEAANGILNIVNKDIHGLSLGLHIQKLDSLTMSKFLNLRDLYIYLETGSDFGFIENYTLLESMTLSGSTQDVIDNLNINSDKFKVLRLSDFKDIRNINVTKPGNKLQDLSLDRIEELMSIDFVGQFQDILSMTLSSLPKLKYLPVLKRFPSLSSLYISGLNNIENIEFLSDSTSLEELFIVDCNLIVDLVYVSAVSHLQRIEISNVKGVRNWSKLRDYRVLRHIEFNTDNKSEIDLFLESIKSFTAENLEIIISDIWKRDDCVREFARTSNIPLKFMSEIYD</sequence>
<keyword evidence="1" id="KW-0547">Nucleotide-binding</keyword>
<evidence type="ECO:0000256" key="1">
    <source>
        <dbReference type="ARBA" id="ARBA00022741"/>
    </source>
</evidence>
<dbReference type="SUPFAM" id="SSF52058">
    <property type="entry name" value="L domain-like"/>
    <property type="match status" value="1"/>
</dbReference>
<dbReference type="PROSITE" id="PS50837">
    <property type="entry name" value="NACHT"/>
    <property type="match status" value="1"/>
</dbReference>
<gene>
    <name evidence="4" type="ORF">DC3_57810</name>
</gene>